<organism evidence="2 3">
    <name type="scientific">Flavobacterium microcysteis</name>
    <dbReference type="NCBI Taxonomy" id="2596891"/>
    <lineage>
        <taxon>Bacteria</taxon>
        <taxon>Pseudomonadati</taxon>
        <taxon>Bacteroidota</taxon>
        <taxon>Flavobacteriia</taxon>
        <taxon>Flavobacteriales</taxon>
        <taxon>Flavobacteriaceae</taxon>
        <taxon>Flavobacterium</taxon>
    </lineage>
</organism>
<evidence type="ECO:0000313" key="2">
    <source>
        <dbReference type="EMBL" id="TPD67180.1"/>
    </source>
</evidence>
<evidence type="ECO:0000313" key="3">
    <source>
        <dbReference type="Proteomes" id="UP000319175"/>
    </source>
</evidence>
<feature type="domain" description="DUF6705" evidence="1">
    <location>
        <begin position="1"/>
        <end position="212"/>
    </location>
</feature>
<reference evidence="2 3" key="2">
    <citation type="submission" date="2019-06" db="EMBL/GenBank/DDBJ databases">
        <authorList>
            <person name="Seo Y."/>
        </authorList>
    </citation>
    <scope>NUCLEOTIDE SEQUENCE [LARGE SCALE GENOMIC DNA]</scope>
    <source>
        <strain evidence="2 3">MaA-Y11</strain>
    </source>
</reference>
<reference evidence="2 3" key="1">
    <citation type="submission" date="2019-06" db="EMBL/GenBank/DDBJ databases">
        <title>Flavobacterium sp. MaA-Y11 from geoumgang.</title>
        <authorList>
            <person name="Jeong S."/>
        </authorList>
    </citation>
    <scope>NUCLEOTIDE SEQUENCE [LARGE SCALE GENOMIC DNA]</scope>
    <source>
        <strain evidence="2 3">MaA-Y11</strain>
    </source>
</reference>
<dbReference type="Proteomes" id="UP000319175">
    <property type="component" value="Unassembled WGS sequence"/>
</dbReference>
<protein>
    <recommendedName>
        <fullName evidence="1">DUF6705 domain-containing protein</fullName>
    </recommendedName>
</protein>
<gene>
    <name evidence="2" type="ORF">FJA49_12935</name>
</gene>
<comment type="caution">
    <text evidence="2">The sequence shown here is derived from an EMBL/GenBank/DDBJ whole genome shotgun (WGS) entry which is preliminary data.</text>
</comment>
<proteinExistence type="predicted"/>
<dbReference type="OrthoDB" id="1261237at2"/>
<keyword evidence="3" id="KW-1185">Reference proteome</keyword>
<dbReference type="RefSeq" id="WP_140001340.1">
    <property type="nucleotide sequence ID" value="NZ_VFJE01000055.1"/>
</dbReference>
<dbReference type="EMBL" id="VFJE01000055">
    <property type="protein sequence ID" value="TPD67180.1"/>
    <property type="molecule type" value="Genomic_DNA"/>
</dbReference>
<accession>A0A501Q2S4</accession>
<dbReference type="Pfam" id="PF20448">
    <property type="entry name" value="DUF6705"/>
    <property type="match status" value="1"/>
</dbReference>
<name>A0A501Q2S4_9FLAO</name>
<evidence type="ECO:0000259" key="1">
    <source>
        <dbReference type="Pfam" id="PF20448"/>
    </source>
</evidence>
<dbReference type="AlphaFoldDB" id="A0A501Q2S4"/>
<dbReference type="InterPro" id="IPR046551">
    <property type="entry name" value="DUF6705"/>
</dbReference>
<sequence>MKRIIQTSILLFTIIVCKAQSPIIPLNNSGYGDVTGGYYKDTENFLDQFEGTWLYSSNGTILKIILKKKEMFYVNGGPLNFYTDYIVGEYQYIKNNLEVQNTLDNINMNYQEISYYNIYGNIQKRGIKFPASCPECQPGELRLMTFYTEPSRRDVEGLDSEMVFRRFTENGVTKLKIWFYGVSGSYGFTRDGQPTDIVSYLLPYGEYVLTKQL</sequence>